<dbReference type="EMBL" id="LAZR01003733">
    <property type="protein sequence ID" value="KKN15221.1"/>
    <property type="molecule type" value="Genomic_DNA"/>
</dbReference>
<evidence type="ECO:0000313" key="2">
    <source>
        <dbReference type="EMBL" id="KKN15221.1"/>
    </source>
</evidence>
<dbReference type="Gene3D" id="3.40.50.300">
    <property type="entry name" value="P-loop containing nucleotide triphosphate hydrolases"/>
    <property type="match status" value="2"/>
</dbReference>
<name>A0A0F9QPY3_9ZZZZ</name>
<dbReference type="Pfam" id="PF13538">
    <property type="entry name" value="UvrD_C_2"/>
    <property type="match status" value="1"/>
</dbReference>
<dbReference type="InterPro" id="IPR027417">
    <property type="entry name" value="P-loop_NTPase"/>
</dbReference>
<dbReference type="CDD" id="cd18809">
    <property type="entry name" value="SF1_C_RecD"/>
    <property type="match status" value="1"/>
</dbReference>
<evidence type="ECO:0000259" key="1">
    <source>
        <dbReference type="Pfam" id="PF13538"/>
    </source>
</evidence>
<sequence>MNSLNDEQQTVKKAIETMQRGDRLVVSGRAGSGKTYAITNSVAERTALFLTPTHPARTVLGQELGDKRHIVATIHSAIGWFRRKNDKLLWVDGYLPANEAKLRQCQATDLKSCPFSKADIIIVDEFSMVGSFLFEAVEEYAKEFDLPVVYSGDRFQLPPVGDREVIMDQGFETVTMDGSMRFSKDSEIFRLGEVLRERIETKQNGAVPYLHGDADVQVVSGTDWITELRQGYKKGDSLLAVTSDNATLKRLRGSVRGVEHDQLIEGDHVTSKQTDDLFRNGEQFTVAKVKRYLRVLEDVPACVSRFKTLSLDGFSITFAEDNREAFILQDDKQGEKQAMKIRSLYSKDELNREQAVRILDWLEQTNSFELSALATVHKSQGRSVDTVYIDTATVLERSAWLSERDHLRSLYTAITRARKRVVFYEVKAHCAQALPKLEQVQLLQPMEAICTGGIGQAHYQGGGRLAQAS</sequence>
<organism evidence="2">
    <name type="scientific">marine sediment metagenome</name>
    <dbReference type="NCBI Taxonomy" id="412755"/>
    <lineage>
        <taxon>unclassified sequences</taxon>
        <taxon>metagenomes</taxon>
        <taxon>ecological metagenomes</taxon>
    </lineage>
</organism>
<reference evidence="2" key="1">
    <citation type="journal article" date="2015" name="Nature">
        <title>Complex archaea that bridge the gap between prokaryotes and eukaryotes.</title>
        <authorList>
            <person name="Spang A."/>
            <person name="Saw J.H."/>
            <person name="Jorgensen S.L."/>
            <person name="Zaremba-Niedzwiedzka K."/>
            <person name="Martijn J."/>
            <person name="Lind A.E."/>
            <person name="van Eijk R."/>
            <person name="Schleper C."/>
            <person name="Guy L."/>
            <person name="Ettema T.J."/>
        </authorList>
    </citation>
    <scope>NUCLEOTIDE SEQUENCE</scope>
</reference>
<protein>
    <recommendedName>
        <fullName evidence="1">UvrD-like helicase C-terminal domain-containing protein</fullName>
    </recommendedName>
</protein>
<comment type="caution">
    <text evidence="2">The sequence shown here is derived from an EMBL/GenBank/DDBJ whole genome shotgun (WGS) entry which is preliminary data.</text>
</comment>
<dbReference type="Pfam" id="PF13604">
    <property type="entry name" value="AAA_30"/>
    <property type="match status" value="1"/>
</dbReference>
<dbReference type="PANTHER" id="PTHR47642:SF5">
    <property type="entry name" value="ATP-DEPENDENT DNA HELICASE"/>
    <property type="match status" value="1"/>
</dbReference>
<dbReference type="InterPro" id="IPR027785">
    <property type="entry name" value="UvrD-like_helicase_C"/>
</dbReference>
<dbReference type="InterPro" id="IPR051055">
    <property type="entry name" value="PIF1_helicase"/>
</dbReference>
<proteinExistence type="predicted"/>
<dbReference type="SUPFAM" id="SSF52540">
    <property type="entry name" value="P-loop containing nucleoside triphosphate hydrolases"/>
    <property type="match status" value="1"/>
</dbReference>
<dbReference type="PANTHER" id="PTHR47642">
    <property type="entry name" value="ATP-DEPENDENT DNA HELICASE"/>
    <property type="match status" value="1"/>
</dbReference>
<dbReference type="AlphaFoldDB" id="A0A0F9QPY3"/>
<feature type="domain" description="UvrD-like helicase C-terminal" evidence="1">
    <location>
        <begin position="373"/>
        <end position="423"/>
    </location>
</feature>
<gene>
    <name evidence="2" type="ORF">LCGC14_0988250</name>
</gene>
<accession>A0A0F9QPY3</accession>